<protein>
    <recommendedName>
        <fullName evidence="3">Carboxylic ester hydrolase</fullName>
        <ecNumber evidence="3">3.1.1.-</ecNumber>
    </recommendedName>
</protein>
<dbReference type="OrthoDB" id="3199405at2"/>
<keyword evidence="6" id="KW-1185">Reference proteome</keyword>
<dbReference type="Gene3D" id="3.40.50.1820">
    <property type="entry name" value="alpha/beta hydrolase"/>
    <property type="match status" value="1"/>
</dbReference>
<dbReference type="GO" id="GO:0016787">
    <property type="term" value="F:hydrolase activity"/>
    <property type="evidence" value="ECO:0007669"/>
    <property type="project" value="UniProtKB-KW"/>
</dbReference>
<dbReference type="InterPro" id="IPR019826">
    <property type="entry name" value="Carboxylesterase_B_AS"/>
</dbReference>
<dbReference type="HOGENOM" id="CLU_006586_16_0_11"/>
<dbReference type="STRING" id="103621.GCA_001067145_01093"/>
<dbReference type="EC" id="3.1.1.-" evidence="3"/>
<dbReference type="Pfam" id="PF00135">
    <property type="entry name" value="COesterase"/>
    <property type="match status" value="1"/>
</dbReference>
<keyword evidence="2 3" id="KW-0378">Hydrolase</keyword>
<gene>
    <name evidence="5" type="ORF">HMPREF0058_0084</name>
</gene>
<evidence type="ECO:0000256" key="1">
    <source>
        <dbReference type="ARBA" id="ARBA00005964"/>
    </source>
</evidence>
<dbReference type="SUPFAM" id="SSF53474">
    <property type="entry name" value="alpha/beta-Hydrolases"/>
    <property type="match status" value="1"/>
</dbReference>
<proteinExistence type="inferred from homology"/>
<reference evidence="5 6" key="1">
    <citation type="submission" date="2009-01" db="EMBL/GenBank/DDBJ databases">
        <authorList>
            <person name="Qin X."/>
            <person name="Bachman B."/>
            <person name="Battles P."/>
            <person name="Bell A."/>
            <person name="Bess C."/>
            <person name="Bickham C."/>
            <person name="Chaboub L."/>
            <person name="Chen D."/>
            <person name="Coyle M."/>
            <person name="Deiros D.R."/>
            <person name="Dinh H."/>
            <person name="Forbes L."/>
            <person name="Fowler G."/>
            <person name="Francisco L."/>
            <person name="Fu Q."/>
            <person name="Gubbala S."/>
            <person name="Hale W."/>
            <person name="Han Y."/>
            <person name="Hemphill L."/>
            <person name="Highlander S.K."/>
            <person name="Hirani K."/>
            <person name="Hogues M."/>
            <person name="Jackson L."/>
            <person name="Jakkamsetti A."/>
            <person name="Javaid M."/>
            <person name="Jiang H."/>
            <person name="Korchina V."/>
            <person name="Kovar C."/>
            <person name="Lara F."/>
            <person name="Lee S."/>
            <person name="Mata R."/>
            <person name="Mathew T."/>
            <person name="Moen C."/>
            <person name="Morales K."/>
            <person name="Munidasa M."/>
            <person name="Nazareth L."/>
            <person name="Ngo R."/>
            <person name="Nguyen L."/>
            <person name="Okwuonu G."/>
            <person name="Ongeri F."/>
            <person name="Patil S."/>
            <person name="Petrosino J."/>
            <person name="Pham C."/>
            <person name="Pham P."/>
            <person name="Pu L.-L."/>
            <person name="Puazo M."/>
            <person name="Raj R."/>
            <person name="Reid J."/>
            <person name="Rouhana J."/>
            <person name="Saada N."/>
            <person name="Shang Y."/>
            <person name="Simmons D."/>
            <person name="Thornton R."/>
            <person name="Warren J."/>
            <person name="Weissenberger G."/>
            <person name="Zhang J."/>
            <person name="Zhang L."/>
            <person name="Zhou C."/>
            <person name="Zhu D."/>
            <person name="Muzny D."/>
            <person name="Worley K."/>
            <person name="Gibbs R."/>
        </authorList>
    </citation>
    <scope>NUCLEOTIDE SEQUENCE [LARGE SCALE GENOMIC DNA]</scope>
    <source>
        <strain evidence="5 6">DSM 15434</strain>
    </source>
</reference>
<sequence length="561" mass="58905">MTQSPLTDHSTTASPAWAIHPASTPIAVPTGETGPVVSAPAGSLRGVWRQVALPPGATAVHDRSAAFYNIPYAQAPVGPRRFMAPVRAERWQGVREAALPGPTPQRRPFGVTTAIPEPSVSGEEVLNLNVFTPDPSSQARLPVLVWIHGGGFFAGSHNSPYYDGAAFNRDGVVTVSLSYRLGMDGFGWVPDSDAPVNRGILDQVMALEWVRENIAAFGGDPGRVTIAGQSAGGASVLALLTAPGARGLFSAAICQSGGTTAATLADARAVATRGAEIAGVPATLAGWRSLSEEEVLDVAATLGTEFPLFDINLGPEGLAPFLRLPRTMSRTFMPVVDGEVLPQATFEAVRAGAGRQVPLLIGGVTHEMTLIGHALAEPLARLCGGAEQVSVDRLLAEAGLEPAEVEAFHAAYPELAGRPDADLVGAGQVISDYLFRLPALEVVRLRAADRGAAGRTWLYDFAWGSTLPGPGAGLAGHCQEIPFVFDCLDHPHADGVQGPQRPQALATVAHADWVRFLRDGDSGWQPWARSHAGRTYGGPKAPEGASDGEVFSWDFHLLQRG</sequence>
<evidence type="ECO:0000313" key="6">
    <source>
        <dbReference type="Proteomes" id="UP000004778"/>
    </source>
</evidence>
<dbReference type="Proteomes" id="UP000004778">
    <property type="component" value="Unassembled WGS sequence"/>
</dbReference>
<accession>C0W2J0</accession>
<organism evidence="5 6">
    <name type="scientific">Actinomyces urogenitalis DSM 15434</name>
    <dbReference type="NCBI Taxonomy" id="525246"/>
    <lineage>
        <taxon>Bacteria</taxon>
        <taxon>Bacillati</taxon>
        <taxon>Actinomycetota</taxon>
        <taxon>Actinomycetes</taxon>
        <taxon>Actinomycetales</taxon>
        <taxon>Actinomycetaceae</taxon>
        <taxon>Actinomyces</taxon>
    </lineage>
</organism>
<dbReference type="EMBL" id="ACFH01000004">
    <property type="protein sequence ID" value="EEH67093.1"/>
    <property type="molecule type" value="Genomic_DNA"/>
</dbReference>
<dbReference type="AlphaFoldDB" id="C0W2J0"/>
<comment type="caution">
    <text evidence="5">The sequence shown here is derived from an EMBL/GenBank/DDBJ whole genome shotgun (WGS) entry which is preliminary data.</text>
</comment>
<dbReference type="InterPro" id="IPR002018">
    <property type="entry name" value="CarbesteraseB"/>
</dbReference>
<comment type="similarity">
    <text evidence="1 3">Belongs to the type-B carboxylesterase/lipase family.</text>
</comment>
<evidence type="ECO:0000313" key="5">
    <source>
        <dbReference type="EMBL" id="EEH67093.1"/>
    </source>
</evidence>
<dbReference type="ESTHER" id="9acto-c0w2j0">
    <property type="family name" value="Carb_B_Bacteria"/>
</dbReference>
<dbReference type="InterPro" id="IPR029058">
    <property type="entry name" value="AB_hydrolase_fold"/>
</dbReference>
<dbReference type="InterPro" id="IPR050309">
    <property type="entry name" value="Type-B_Carboxylest/Lipase"/>
</dbReference>
<dbReference type="PROSITE" id="PS00122">
    <property type="entry name" value="CARBOXYLESTERASE_B_1"/>
    <property type="match status" value="1"/>
</dbReference>
<dbReference type="PANTHER" id="PTHR11559">
    <property type="entry name" value="CARBOXYLESTERASE"/>
    <property type="match status" value="1"/>
</dbReference>
<dbReference type="RefSeq" id="WP_006549384.1">
    <property type="nucleotide sequence ID" value="NZ_DS999576.1"/>
</dbReference>
<name>C0W2J0_9ACTO</name>
<evidence type="ECO:0000256" key="2">
    <source>
        <dbReference type="ARBA" id="ARBA00022801"/>
    </source>
</evidence>
<evidence type="ECO:0000259" key="4">
    <source>
        <dbReference type="Pfam" id="PF00135"/>
    </source>
</evidence>
<dbReference type="eggNOG" id="COG2272">
    <property type="taxonomic scope" value="Bacteria"/>
</dbReference>
<feature type="domain" description="Carboxylesterase type B" evidence="4">
    <location>
        <begin position="35"/>
        <end position="520"/>
    </location>
</feature>
<evidence type="ECO:0000256" key="3">
    <source>
        <dbReference type="RuleBase" id="RU361235"/>
    </source>
</evidence>